<protein>
    <submittedName>
        <fullName evidence="1 3">Uncharacterized protein</fullName>
    </submittedName>
</protein>
<keyword evidence="2" id="KW-1185">Reference proteome</keyword>
<dbReference type="RefSeq" id="XP_024510095.1">
    <property type="nucleotide sequence ID" value="XM_024644547.1"/>
</dbReference>
<evidence type="ECO:0000313" key="2">
    <source>
        <dbReference type="Proteomes" id="UP000035682"/>
    </source>
</evidence>
<dbReference type="WBParaSite" id="SRAE_X000022900.1">
    <property type="protein sequence ID" value="SRAE_X000022900.1"/>
    <property type="gene ID" value="WBGene00265785"/>
</dbReference>
<dbReference type="EMBL" id="LN609530">
    <property type="protein sequence ID" value="CEF70899.1"/>
    <property type="molecule type" value="Genomic_DNA"/>
</dbReference>
<dbReference type="AlphaFoldDB" id="A0A090LTE9"/>
<dbReference type="GeneID" id="36383279"/>
<dbReference type="CTD" id="36383279"/>
<sequence length="279" mass="33546">MLIIDKFQTTTISSLDYCKDYPAFNFTSTKMDKLLSSIDDFVEQTLVSENYENVYKKVENYFKSIINKDVFKYIIYDSESLFKTECKKTLSITELLTYRKELRLYSSIEYSIIKDFNENDFNKFFINEIRCILNFIERYKSDDVLYTFPNNIEALKKTFVIDIFNTDEEKLDKELELLYRKVVIIYSAIFSNNYSSKQYRIGILMELKFLKACLHYISFDMDRRLMRIKKYMKNFRIKYLKNEIGVGTSTRLDDLLELPQFHFINLEREVSLNLKNLHV</sequence>
<accession>A0A090LTE9</accession>
<organism evidence="1">
    <name type="scientific">Strongyloides ratti</name>
    <name type="common">Parasitic roundworm</name>
    <dbReference type="NCBI Taxonomy" id="34506"/>
    <lineage>
        <taxon>Eukaryota</taxon>
        <taxon>Metazoa</taxon>
        <taxon>Ecdysozoa</taxon>
        <taxon>Nematoda</taxon>
        <taxon>Chromadorea</taxon>
        <taxon>Rhabditida</taxon>
        <taxon>Tylenchina</taxon>
        <taxon>Panagrolaimomorpha</taxon>
        <taxon>Strongyloidoidea</taxon>
        <taxon>Strongyloididae</taxon>
        <taxon>Strongyloides</taxon>
    </lineage>
</organism>
<gene>
    <name evidence="1 3 4" type="ORF">SRAE_X000022900</name>
</gene>
<evidence type="ECO:0000313" key="3">
    <source>
        <dbReference type="WBParaSite" id="SRAE_X000022900.1"/>
    </source>
</evidence>
<evidence type="ECO:0000313" key="4">
    <source>
        <dbReference type="WormBase" id="SRAE_X000022900"/>
    </source>
</evidence>
<dbReference type="Proteomes" id="UP000035682">
    <property type="component" value="Unplaced"/>
</dbReference>
<reference evidence="1 2" key="1">
    <citation type="submission" date="2014-09" db="EMBL/GenBank/DDBJ databases">
        <authorList>
            <person name="Martin A.A."/>
        </authorList>
    </citation>
    <scope>NUCLEOTIDE SEQUENCE</scope>
    <source>
        <strain evidence="2">ED321</strain>
        <strain evidence="1">ED321 Heterogonic</strain>
    </source>
</reference>
<reference evidence="3" key="2">
    <citation type="submission" date="2020-12" db="UniProtKB">
        <authorList>
            <consortium name="WormBaseParasite"/>
        </authorList>
    </citation>
    <scope>IDENTIFICATION</scope>
</reference>
<name>A0A090LTE9_STRRB</name>
<proteinExistence type="predicted"/>
<dbReference type="WormBase" id="SRAE_X000022900">
    <property type="protein sequence ID" value="SRP04197"/>
    <property type="gene ID" value="WBGene00265785"/>
</dbReference>
<evidence type="ECO:0000313" key="1">
    <source>
        <dbReference type="EMBL" id="CEF70899.1"/>
    </source>
</evidence>